<feature type="binding site" evidence="2">
    <location>
        <position position="69"/>
    </location>
    <ligand>
        <name>Zn(2+)</name>
        <dbReference type="ChEBI" id="CHEBI:29105"/>
    </ligand>
</feature>
<dbReference type="Gene3D" id="3.40.1800.20">
    <property type="match status" value="1"/>
</dbReference>
<dbReference type="PROSITE" id="PS00028">
    <property type="entry name" value="ZINC_FINGER_C2H2_1"/>
    <property type="match status" value="1"/>
</dbReference>
<feature type="domain" description="C2H2-type" evidence="4">
    <location>
        <begin position="365"/>
        <end position="393"/>
    </location>
</feature>
<evidence type="ECO:0008006" key="8">
    <source>
        <dbReference type="Google" id="ProtNLM"/>
    </source>
</evidence>
<evidence type="ECO:0000259" key="4">
    <source>
        <dbReference type="PROSITE" id="PS50157"/>
    </source>
</evidence>
<evidence type="ECO:0000256" key="3">
    <source>
        <dbReference type="SAM" id="MobiDB-lite"/>
    </source>
</evidence>
<evidence type="ECO:0000256" key="1">
    <source>
        <dbReference type="PROSITE-ProRule" id="PRU00042"/>
    </source>
</evidence>
<dbReference type="SMART" id="SM00868">
    <property type="entry name" value="zf-AD"/>
    <property type="match status" value="1"/>
</dbReference>
<dbReference type="EMBL" id="WJQU01000001">
    <property type="protein sequence ID" value="KAJ6645607.1"/>
    <property type="molecule type" value="Genomic_DNA"/>
</dbReference>
<feature type="compositionally biased region" description="Polar residues" evidence="3">
    <location>
        <begin position="331"/>
        <end position="360"/>
    </location>
</feature>
<evidence type="ECO:0000313" key="7">
    <source>
        <dbReference type="Proteomes" id="UP001151699"/>
    </source>
</evidence>
<dbReference type="GO" id="GO:0005634">
    <property type="term" value="C:nucleus"/>
    <property type="evidence" value="ECO:0007669"/>
    <property type="project" value="InterPro"/>
</dbReference>
<protein>
    <recommendedName>
        <fullName evidence="8">ZAD domain-containing protein</fullName>
    </recommendedName>
</protein>
<feature type="binding site" evidence="2">
    <location>
        <position position="66"/>
    </location>
    <ligand>
        <name>Zn(2+)</name>
        <dbReference type="ChEBI" id="CHEBI:29105"/>
    </ligand>
</feature>
<dbReference type="Proteomes" id="UP001151699">
    <property type="component" value="Chromosome A"/>
</dbReference>
<sequence>MSTSSEVFNLCRVCSSPGLYDIHNVIPFFLHMTENEYLSWRSIAEMMNEVTGFEISKTDGLPQKICTICISYLQHAVNFRQQMQTTTKNLRSGNANGIASGSSETSPVEANSSKFYPINEIRISKRAYEELNAELDQFFADNNYGDSEDSSDDDQQSNDVNEYNPNRFKKVETTKTAIHNFFNYTEKAFEEDIISELNGIEIKIPDDNRERKCAACKCRFQLITSYESHMKVCIENKLISFIIECQQLLIIKKHKAISSFEFLRRSIFSLKNVVKALALSYSVITRKQPKKQVKSDVAPNKEILTGLDSSLFQAPDDISKPSRPLLRKTKQPLTAPSTSSINTLVRKPASNTPVSQLSQTPVAAAKCTECNIGFGDVGELENHNQMTHNNSGKKSKSNNSNQSVIRLGGTPHDYLQEGIVDVLSLRGSGRRSPQTIELNSKK</sequence>
<keyword evidence="2" id="KW-0862">Zinc</keyword>
<feature type="binding site" evidence="2">
    <location>
        <position position="11"/>
    </location>
    <ligand>
        <name>Zn(2+)</name>
        <dbReference type="ChEBI" id="CHEBI:29105"/>
    </ligand>
</feature>
<dbReference type="GO" id="GO:0008270">
    <property type="term" value="F:zinc ion binding"/>
    <property type="evidence" value="ECO:0007669"/>
    <property type="project" value="UniProtKB-UniRule"/>
</dbReference>
<dbReference type="AlphaFoldDB" id="A0A9Q0S4X9"/>
<keyword evidence="2" id="KW-0479">Metal-binding</keyword>
<keyword evidence="7" id="KW-1185">Reference proteome</keyword>
<dbReference type="OrthoDB" id="7779468at2759"/>
<dbReference type="Pfam" id="PF07776">
    <property type="entry name" value="zf-AD"/>
    <property type="match status" value="1"/>
</dbReference>
<name>A0A9Q0S4X9_9DIPT</name>
<feature type="region of interest" description="Disordered" evidence="3">
    <location>
        <begin position="381"/>
        <end position="410"/>
    </location>
</feature>
<feature type="compositionally biased region" description="Low complexity" evidence="3">
    <location>
        <begin position="92"/>
        <end position="103"/>
    </location>
</feature>
<dbReference type="SUPFAM" id="SSF57716">
    <property type="entry name" value="Glucocorticoid receptor-like (DNA-binding domain)"/>
    <property type="match status" value="1"/>
</dbReference>
<feature type="domain" description="ZAD" evidence="5">
    <location>
        <begin position="9"/>
        <end position="93"/>
    </location>
</feature>
<dbReference type="InterPro" id="IPR013087">
    <property type="entry name" value="Znf_C2H2_type"/>
</dbReference>
<comment type="caution">
    <text evidence="6">The sequence shown here is derived from an EMBL/GenBank/DDBJ whole genome shotgun (WGS) entry which is preliminary data.</text>
</comment>
<dbReference type="PROSITE" id="PS51915">
    <property type="entry name" value="ZAD"/>
    <property type="match status" value="1"/>
</dbReference>
<feature type="region of interest" description="Disordered" evidence="3">
    <location>
        <begin position="90"/>
        <end position="109"/>
    </location>
</feature>
<evidence type="ECO:0000256" key="2">
    <source>
        <dbReference type="PROSITE-ProRule" id="PRU01263"/>
    </source>
</evidence>
<feature type="region of interest" description="Disordered" evidence="3">
    <location>
        <begin position="314"/>
        <end position="360"/>
    </location>
</feature>
<dbReference type="PROSITE" id="PS50157">
    <property type="entry name" value="ZINC_FINGER_C2H2_2"/>
    <property type="match status" value="1"/>
</dbReference>
<keyword evidence="1" id="KW-0863">Zinc-finger</keyword>
<reference evidence="6" key="1">
    <citation type="submission" date="2022-07" db="EMBL/GenBank/DDBJ databases">
        <authorList>
            <person name="Trinca V."/>
            <person name="Uliana J.V.C."/>
            <person name="Torres T.T."/>
            <person name="Ward R.J."/>
            <person name="Monesi N."/>
        </authorList>
    </citation>
    <scope>NUCLEOTIDE SEQUENCE</scope>
    <source>
        <strain evidence="6">HSMRA1968</strain>
        <tissue evidence="6">Whole embryos</tissue>
    </source>
</reference>
<evidence type="ECO:0000259" key="5">
    <source>
        <dbReference type="PROSITE" id="PS51915"/>
    </source>
</evidence>
<gene>
    <name evidence="6" type="ORF">Bhyg_00814</name>
</gene>
<organism evidence="6 7">
    <name type="scientific">Pseudolycoriella hygida</name>
    <dbReference type="NCBI Taxonomy" id="35572"/>
    <lineage>
        <taxon>Eukaryota</taxon>
        <taxon>Metazoa</taxon>
        <taxon>Ecdysozoa</taxon>
        <taxon>Arthropoda</taxon>
        <taxon>Hexapoda</taxon>
        <taxon>Insecta</taxon>
        <taxon>Pterygota</taxon>
        <taxon>Neoptera</taxon>
        <taxon>Endopterygota</taxon>
        <taxon>Diptera</taxon>
        <taxon>Nematocera</taxon>
        <taxon>Sciaroidea</taxon>
        <taxon>Sciaridae</taxon>
        <taxon>Pseudolycoriella</taxon>
    </lineage>
</organism>
<evidence type="ECO:0000313" key="6">
    <source>
        <dbReference type="EMBL" id="KAJ6645607.1"/>
    </source>
</evidence>
<dbReference type="InterPro" id="IPR012934">
    <property type="entry name" value="Znf_AD"/>
</dbReference>
<feature type="region of interest" description="Disordered" evidence="3">
    <location>
        <begin position="142"/>
        <end position="166"/>
    </location>
</feature>
<feature type="binding site" evidence="2">
    <location>
        <position position="14"/>
    </location>
    <ligand>
        <name>Zn(2+)</name>
        <dbReference type="ChEBI" id="CHEBI:29105"/>
    </ligand>
</feature>
<accession>A0A9Q0S4X9</accession>
<feature type="compositionally biased region" description="Acidic residues" evidence="3">
    <location>
        <begin position="146"/>
        <end position="156"/>
    </location>
</feature>
<proteinExistence type="predicted"/>